<dbReference type="EMBL" id="JBHRZN010000002">
    <property type="protein sequence ID" value="MFC3849753.1"/>
    <property type="molecule type" value="Genomic_DNA"/>
</dbReference>
<accession>A0ABV7ZMG7</accession>
<dbReference type="RefSeq" id="WP_290288763.1">
    <property type="nucleotide sequence ID" value="NZ_CP047211.1"/>
</dbReference>
<keyword evidence="2" id="KW-1185">Reference proteome</keyword>
<reference evidence="2" key="1">
    <citation type="journal article" date="2019" name="Int. J. Syst. Evol. Microbiol.">
        <title>The Global Catalogue of Microorganisms (GCM) 10K type strain sequencing project: providing services to taxonomists for standard genome sequencing and annotation.</title>
        <authorList>
            <consortium name="The Broad Institute Genomics Platform"/>
            <consortium name="The Broad Institute Genome Sequencing Center for Infectious Disease"/>
            <person name="Wu L."/>
            <person name="Ma J."/>
        </authorList>
    </citation>
    <scope>NUCLEOTIDE SEQUENCE [LARGE SCALE GENOMIC DNA]</scope>
    <source>
        <strain evidence="2">CCUG 53252</strain>
    </source>
</reference>
<sequence>MTIRFLDGNVRYPVDIRHDDESNAYVHTGTTPAGLMPIEHVELISTDIPTGEFTDNPSEGPVDLEKLLETRQFVVYWTNEELDAAPADDLVISGKYLWKREHLPEVFSGWACGELSRMDLGPYVALTPRRKETPPTRQ</sequence>
<evidence type="ECO:0000313" key="2">
    <source>
        <dbReference type="Proteomes" id="UP001595751"/>
    </source>
</evidence>
<name>A0ABV7ZMG7_9CORY</name>
<dbReference type="Proteomes" id="UP001595751">
    <property type="component" value="Unassembled WGS sequence"/>
</dbReference>
<proteinExistence type="predicted"/>
<protein>
    <submittedName>
        <fullName evidence="1">Uncharacterized protein</fullName>
    </submittedName>
</protein>
<organism evidence="1 2">
    <name type="scientific">Corynebacterium hansenii</name>
    <dbReference type="NCBI Taxonomy" id="394964"/>
    <lineage>
        <taxon>Bacteria</taxon>
        <taxon>Bacillati</taxon>
        <taxon>Actinomycetota</taxon>
        <taxon>Actinomycetes</taxon>
        <taxon>Mycobacteriales</taxon>
        <taxon>Corynebacteriaceae</taxon>
        <taxon>Corynebacterium</taxon>
    </lineage>
</organism>
<gene>
    <name evidence="1" type="ORF">ACFORJ_06195</name>
</gene>
<comment type="caution">
    <text evidence="1">The sequence shown here is derived from an EMBL/GenBank/DDBJ whole genome shotgun (WGS) entry which is preliminary data.</text>
</comment>
<evidence type="ECO:0000313" key="1">
    <source>
        <dbReference type="EMBL" id="MFC3849753.1"/>
    </source>
</evidence>